<evidence type="ECO:0000256" key="1">
    <source>
        <dbReference type="SAM" id="Phobius"/>
    </source>
</evidence>
<keyword evidence="3" id="KW-1185">Reference proteome</keyword>
<evidence type="ECO:0000313" key="3">
    <source>
        <dbReference type="Proteomes" id="UP001150266"/>
    </source>
</evidence>
<dbReference type="OrthoDB" id="3341843at2759"/>
<dbReference type="AlphaFoldDB" id="A0A9W9DQQ4"/>
<accession>A0A9W9DQQ4</accession>
<keyword evidence="1" id="KW-0472">Membrane</keyword>
<name>A0A9W9DQQ4_9AGAR</name>
<keyword evidence="1" id="KW-1133">Transmembrane helix</keyword>
<protein>
    <submittedName>
        <fullName evidence="2">Uncharacterized protein</fullName>
    </submittedName>
</protein>
<proteinExistence type="predicted"/>
<sequence>MAFNTVFAGFGIGISDLILIIRTYAMYKNSRKVLVILILAWVIVGIVNLVYTTRRTQSFSDATSLTPVMPLKISPCFVERENRTGSVAYISLLIGETGGLSIQFVRGCQSGSNHNWARLVVVVLTLLQGLEDRNKWKMPNNTIQLVSSEVLFNSALCSQTSKFSKLHSVSCIQC</sequence>
<evidence type="ECO:0000313" key="2">
    <source>
        <dbReference type="EMBL" id="KAJ4480905.1"/>
    </source>
</evidence>
<reference evidence="2" key="1">
    <citation type="submission" date="2022-08" db="EMBL/GenBank/DDBJ databases">
        <title>A Global Phylogenomic Analysis of the Shiitake Genus Lentinula.</title>
        <authorList>
            <consortium name="DOE Joint Genome Institute"/>
            <person name="Sierra-Patev S."/>
            <person name="Min B."/>
            <person name="Naranjo-Ortiz M."/>
            <person name="Looney B."/>
            <person name="Konkel Z."/>
            <person name="Slot J.C."/>
            <person name="Sakamoto Y."/>
            <person name="Steenwyk J.L."/>
            <person name="Rokas A."/>
            <person name="Carro J."/>
            <person name="Camarero S."/>
            <person name="Ferreira P."/>
            <person name="Molpeceres G."/>
            <person name="Ruiz-Duenas F.J."/>
            <person name="Serrano A."/>
            <person name="Henrissat B."/>
            <person name="Drula E."/>
            <person name="Hughes K.W."/>
            <person name="Mata J.L."/>
            <person name="Ishikawa N.K."/>
            <person name="Vargas-Isla R."/>
            <person name="Ushijima S."/>
            <person name="Smith C.A."/>
            <person name="Ahrendt S."/>
            <person name="Andreopoulos W."/>
            <person name="He G."/>
            <person name="Labutti K."/>
            <person name="Lipzen A."/>
            <person name="Ng V."/>
            <person name="Riley R."/>
            <person name="Sandor L."/>
            <person name="Barry K."/>
            <person name="Martinez A.T."/>
            <person name="Xiao Y."/>
            <person name="Gibbons J.G."/>
            <person name="Terashima K."/>
            <person name="Grigoriev I.V."/>
            <person name="Hibbett D.S."/>
        </authorList>
    </citation>
    <scope>NUCLEOTIDE SEQUENCE</scope>
    <source>
        <strain evidence="2">JLM2183</strain>
    </source>
</reference>
<organism evidence="2 3">
    <name type="scientific">Lentinula aciculospora</name>
    <dbReference type="NCBI Taxonomy" id="153920"/>
    <lineage>
        <taxon>Eukaryota</taxon>
        <taxon>Fungi</taxon>
        <taxon>Dikarya</taxon>
        <taxon>Basidiomycota</taxon>
        <taxon>Agaricomycotina</taxon>
        <taxon>Agaricomycetes</taxon>
        <taxon>Agaricomycetidae</taxon>
        <taxon>Agaricales</taxon>
        <taxon>Marasmiineae</taxon>
        <taxon>Omphalotaceae</taxon>
        <taxon>Lentinula</taxon>
    </lineage>
</organism>
<dbReference type="EMBL" id="JAOTPV010000006">
    <property type="protein sequence ID" value="KAJ4480905.1"/>
    <property type="molecule type" value="Genomic_DNA"/>
</dbReference>
<feature type="transmembrane region" description="Helical" evidence="1">
    <location>
        <begin position="6"/>
        <end position="25"/>
    </location>
</feature>
<keyword evidence="1" id="KW-0812">Transmembrane</keyword>
<feature type="transmembrane region" description="Helical" evidence="1">
    <location>
        <begin position="32"/>
        <end position="51"/>
    </location>
</feature>
<gene>
    <name evidence="2" type="ORF">J3R30DRAFT_3462238</name>
</gene>
<comment type="caution">
    <text evidence="2">The sequence shown here is derived from an EMBL/GenBank/DDBJ whole genome shotgun (WGS) entry which is preliminary data.</text>
</comment>
<dbReference type="Proteomes" id="UP001150266">
    <property type="component" value="Unassembled WGS sequence"/>
</dbReference>